<dbReference type="EMBL" id="LRQV01000047">
    <property type="protein sequence ID" value="KXK61192.1"/>
    <property type="molecule type" value="Genomic_DNA"/>
</dbReference>
<feature type="region of interest" description="Disordered" evidence="1">
    <location>
        <begin position="334"/>
        <end position="368"/>
    </location>
</feature>
<keyword evidence="3" id="KW-1185">Reference proteome</keyword>
<accession>A0A136PRU8</accession>
<organism evidence="2 3">
    <name type="scientific">Micromonospora rosaria</name>
    <dbReference type="NCBI Taxonomy" id="47874"/>
    <lineage>
        <taxon>Bacteria</taxon>
        <taxon>Bacillati</taxon>
        <taxon>Actinomycetota</taxon>
        <taxon>Actinomycetes</taxon>
        <taxon>Micromonosporales</taxon>
        <taxon>Micromonosporaceae</taxon>
        <taxon>Micromonospora</taxon>
    </lineage>
</organism>
<comment type="caution">
    <text evidence="2">The sequence shown here is derived from an EMBL/GenBank/DDBJ whole genome shotgun (WGS) entry which is preliminary data.</text>
</comment>
<sequence>MCDDSALGRTFHNGRFGTRPLLAALGVGALVVSGGLLPAPAARAAGAVGATVTMPGDVNVASPGFLPVAVLTDDRVDAARIDPASVVLGDGAGPGVGVARDGARPLAVTTDVDRDGRDDLVLHFDKDGLKRAGALTPATTTLTLSGELPDGGSIRGMSTISPELRIEVKFRESWKVRGANDALRSHGRPDTLHRVRAVLETYRSTDVTPLVTSLSADELTGLSAEAAARSGAPAPDLASWYQLTLPADLDPDAVVRELLALPEVEYAYVAADPAPPPSTTPDFTPMQGYLRPAAQGIDADFAHADPRTRGQGIRIVDLEYDWNPFHEDLHLDWSPTSAATRSPGSPRSPTNTAPPSSVNWSPGTTATG</sequence>
<dbReference type="RefSeq" id="WP_067365863.1">
    <property type="nucleotide sequence ID" value="NZ_JBIUBN010000022.1"/>
</dbReference>
<evidence type="ECO:0000313" key="2">
    <source>
        <dbReference type="EMBL" id="KXK61192.1"/>
    </source>
</evidence>
<evidence type="ECO:0008006" key="4">
    <source>
        <dbReference type="Google" id="ProtNLM"/>
    </source>
</evidence>
<name>A0A136PRU8_9ACTN</name>
<gene>
    <name evidence="2" type="ORF">AWW66_14885</name>
</gene>
<proteinExistence type="predicted"/>
<evidence type="ECO:0000256" key="1">
    <source>
        <dbReference type="SAM" id="MobiDB-lite"/>
    </source>
</evidence>
<dbReference type="AlphaFoldDB" id="A0A136PRU8"/>
<dbReference type="Proteomes" id="UP000070620">
    <property type="component" value="Unassembled WGS sequence"/>
</dbReference>
<protein>
    <recommendedName>
        <fullName evidence="4">VCBS repeat-containing protein</fullName>
    </recommendedName>
</protein>
<reference evidence="2 3" key="1">
    <citation type="submission" date="2016-01" db="EMBL/GenBank/DDBJ databases">
        <title>Whole genome sequence and analysis of Micromonospora rosaria DSM 803, which can produce antibacterial substance rosamicin.</title>
        <authorList>
            <person name="Yang H."/>
            <person name="He X."/>
            <person name="Zhu D."/>
        </authorList>
    </citation>
    <scope>NUCLEOTIDE SEQUENCE [LARGE SCALE GENOMIC DNA]</scope>
    <source>
        <strain evidence="2 3">DSM 803</strain>
    </source>
</reference>
<evidence type="ECO:0000313" key="3">
    <source>
        <dbReference type="Proteomes" id="UP000070620"/>
    </source>
</evidence>